<evidence type="ECO:0000313" key="4">
    <source>
        <dbReference type="Proteomes" id="UP000054047"/>
    </source>
</evidence>
<evidence type="ECO:0000256" key="2">
    <source>
        <dbReference type="SAM" id="Phobius"/>
    </source>
</evidence>
<protein>
    <submittedName>
        <fullName evidence="3">Uncharacterized protein</fullName>
    </submittedName>
</protein>
<keyword evidence="2" id="KW-0812">Transmembrane</keyword>
<feature type="transmembrane region" description="Helical" evidence="2">
    <location>
        <begin position="6"/>
        <end position="29"/>
    </location>
</feature>
<evidence type="ECO:0000313" key="3">
    <source>
        <dbReference type="EMBL" id="KIH65878.1"/>
    </source>
</evidence>
<organism evidence="3 4">
    <name type="scientific">Ancylostoma duodenale</name>
    <dbReference type="NCBI Taxonomy" id="51022"/>
    <lineage>
        <taxon>Eukaryota</taxon>
        <taxon>Metazoa</taxon>
        <taxon>Ecdysozoa</taxon>
        <taxon>Nematoda</taxon>
        <taxon>Chromadorea</taxon>
        <taxon>Rhabditida</taxon>
        <taxon>Rhabditina</taxon>
        <taxon>Rhabditomorpha</taxon>
        <taxon>Strongyloidea</taxon>
        <taxon>Ancylostomatidae</taxon>
        <taxon>Ancylostomatinae</taxon>
        <taxon>Ancylostoma</taxon>
    </lineage>
</organism>
<reference evidence="3 4" key="1">
    <citation type="submission" date="2013-12" db="EMBL/GenBank/DDBJ databases">
        <title>Draft genome of the parsitic nematode Ancylostoma duodenale.</title>
        <authorList>
            <person name="Mitreva M."/>
        </authorList>
    </citation>
    <scope>NUCLEOTIDE SEQUENCE [LARGE SCALE GENOMIC DNA]</scope>
    <source>
        <strain evidence="3 4">Zhejiang</strain>
    </source>
</reference>
<dbReference type="AlphaFoldDB" id="A0A0C2D879"/>
<dbReference type="OrthoDB" id="10583427at2759"/>
<proteinExistence type="predicted"/>
<dbReference type="EMBL" id="KN727356">
    <property type="protein sequence ID" value="KIH65878.1"/>
    <property type="molecule type" value="Genomic_DNA"/>
</dbReference>
<accession>A0A0C2D879</accession>
<keyword evidence="2" id="KW-1133">Transmembrane helix</keyword>
<feature type="region of interest" description="Disordered" evidence="1">
    <location>
        <begin position="223"/>
        <end position="262"/>
    </location>
</feature>
<gene>
    <name evidence="3" type="ORF">ANCDUO_03799</name>
</gene>
<feature type="region of interest" description="Disordered" evidence="1">
    <location>
        <begin position="280"/>
        <end position="345"/>
    </location>
</feature>
<sequence length="345" mass="39621">MSVFLQWYQTLAVAVITLMIVVALAYIFISTLGLKILRWVVTRLLKDPRRYNMASIEYGRDFDHISSLLDPATPTQTIEREIGKEICNISPQIKMAKTLHTGWSHHIIQHTCSEAGTGEQVLLINRFLRTGSVAREKLICYTQHYLLLDSFLRQKDSPKSYYINIKAKIIQNTVEKELKRLDSNIADIECELDQAALKVTDERTGLIKVKHMLKDLEKRLLQSSQEDTTNEEKLARLSISQYPEETVEPMGEGEDQNDEKQDQPITDEDYLAQLVAENLLEDKKTGEPEPGARTPEEIIPIAEVRDRSPSPNTKVEYEEREETPSLDIDDNIKRRRVDSSYCNKT</sequence>
<name>A0A0C2D879_9BILA</name>
<feature type="compositionally biased region" description="Acidic residues" evidence="1">
    <location>
        <begin position="245"/>
        <end position="257"/>
    </location>
</feature>
<keyword evidence="4" id="KW-1185">Reference proteome</keyword>
<dbReference type="Proteomes" id="UP000054047">
    <property type="component" value="Unassembled WGS sequence"/>
</dbReference>
<keyword evidence="2" id="KW-0472">Membrane</keyword>
<evidence type="ECO:0000256" key="1">
    <source>
        <dbReference type="SAM" id="MobiDB-lite"/>
    </source>
</evidence>